<dbReference type="EMBL" id="BARU01041720">
    <property type="protein sequence ID" value="GAH77513.1"/>
    <property type="molecule type" value="Genomic_DNA"/>
</dbReference>
<proteinExistence type="predicted"/>
<name>X1K605_9ZZZZ</name>
<reference evidence="1" key="1">
    <citation type="journal article" date="2014" name="Front. Microbiol.">
        <title>High frequency of phylogenetically diverse reductive dehalogenase-homologous genes in deep subseafloor sedimentary metagenomes.</title>
        <authorList>
            <person name="Kawai M."/>
            <person name="Futagami T."/>
            <person name="Toyoda A."/>
            <person name="Takaki Y."/>
            <person name="Nishi S."/>
            <person name="Hori S."/>
            <person name="Arai W."/>
            <person name="Tsubouchi T."/>
            <person name="Morono Y."/>
            <person name="Uchiyama I."/>
            <person name="Ito T."/>
            <person name="Fujiyama A."/>
            <person name="Inagaki F."/>
            <person name="Takami H."/>
        </authorList>
    </citation>
    <scope>NUCLEOTIDE SEQUENCE</scope>
    <source>
        <strain evidence="1">Expedition CK06-06</strain>
    </source>
</reference>
<accession>X1K605</accession>
<comment type="caution">
    <text evidence="1">The sequence shown here is derived from an EMBL/GenBank/DDBJ whole genome shotgun (WGS) entry which is preliminary data.</text>
</comment>
<gene>
    <name evidence="1" type="ORF">S03H2_64259</name>
</gene>
<dbReference type="AlphaFoldDB" id="X1K605"/>
<evidence type="ECO:0000313" key="1">
    <source>
        <dbReference type="EMBL" id="GAH77513.1"/>
    </source>
</evidence>
<sequence>SGALDDVRLYNVALTDTDILGLLGVQNDLYEDMKIDFKDFAVLADMWLDDQLVP</sequence>
<organism evidence="1">
    <name type="scientific">marine sediment metagenome</name>
    <dbReference type="NCBI Taxonomy" id="412755"/>
    <lineage>
        <taxon>unclassified sequences</taxon>
        <taxon>metagenomes</taxon>
        <taxon>ecological metagenomes</taxon>
    </lineage>
</organism>
<feature type="non-terminal residue" evidence="1">
    <location>
        <position position="1"/>
    </location>
</feature>
<evidence type="ECO:0008006" key="2">
    <source>
        <dbReference type="Google" id="ProtNLM"/>
    </source>
</evidence>
<protein>
    <recommendedName>
        <fullName evidence="2">LamG-like jellyroll fold domain-containing protein</fullName>
    </recommendedName>
</protein>